<comment type="catalytic activity">
    <reaction evidence="7 8">
        <text>(2S,6S)-2,6-diaminopimelate = meso-2,6-diaminopimelate</text>
        <dbReference type="Rhea" id="RHEA:15393"/>
        <dbReference type="ChEBI" id="CHEBI:57609"/>
        <dbReference type="ChEBI" id="CHEBI:57791"/>
        <dbReference type="EC" id="5.1.1.7"/>
    </reaction>
</comment>
<dbReference type="GO" id="GO:0009089">
    <property type="term" value="P:lysine biosynthetic process via diaminopimelate"/>
    <property type="evidence" value="ECO:0007669"/>
    <property type="project" value="UniProtKB-UniRule"/>
</dbReference>
<evidence type="ECO:0000256" key="3">
    <source>
        <dbReference type="ARBA" id="ARBA00013080"/>
    </source>
</evidence>
<feature type="binding site" evidence="8">
    <location>
        <begin position="218"/>
        <end position="219"/>
    </location>
    <ligand>
        <name>substrate</name>
    </ligand>
</feature>
<protein>
    <recommendedName>
        <fullName evidence="3 8">Diaminopimelate epimerase</fullName>
        <shortName evidence="8">DAP epimerase</shortName>
        <ecNumber evidence="3 8">5.1.1.7</ecNumber>
    </recommendedName>
    <alternativeName>
        <fullName evidence="8">PLP-independent amino acid racemase</fullName>
    </alternativeName>
</protein>
<keyword evidence="5 8" id="KW-0457">Lysine biosynthesis</keyword>
<accession>H8FRJ6</accession>
<reference evidence="10 11" key="1">
    <citation type="journal article" date="2012" name="J. Bacteriol.">
        <title>Draft Genome Sequence of the Purple Photosynthetic Bacterium Phaeospirillum molischianum DSM120, a Particularly Versatile Bacterium.</title>
        <authorList>
            <person name="Duquesne K."/>
            <person name="Prima V."/>
            <person name="Ji B."/>
            <person name="Rouy Z."/>
            <person name="Medigue C."/>
            <person name="Talla E."/>
            <person name="Sturgis J.N."/>
        </authorList>
    </citation>
    <scope>NUCLEOTIDE SEQUENCE [LARGE SCALE GENOMIC DNA]</scope>
    <source>
        <strain evidence="11">DSM120</strain>
    </source>
</reference>
<feature type="active site" description="Proton donor" evidence="8">
    <location>
        <position position="81"/>
    </location>
</feature>
<name>H8FRJ6_MAGML</name>
<comment type="subcellular location">
    <subcellularLocation>
        <location evidence="8">Cytoplasm</location>
    </subcellularLocation>
</comment>
<feature type="binding site" evidence="8">
    <location>
        <position position="52"/>
    </location>
    <ligand>
        <name>substrate</name>
    </ligand>
</feature>
<evidence type="ECO:0000313" key="10">
    <source>
        <dbReference type="EMBL" id="CCG40984.1"/>
    </source>
</evidence>
<evidence type="ECO:0000256" key="9">
    <source>
        <dbReference type="PROSITE-ProRule" id="PRU10125"/>
    </source>
</evidence>
<dbReference type="PANTHER" id="PTHR31689:SF0">
    <property type="entry name" value="DIAMINOPIMELATE EPIMERASE"/>
    <property type="match status" value="1"/>
</dbReference>
<dbReference type="HAMAP" id="MF_00197">
    <property type="entry name" value="DAP_epimerase"/>
    <property type="match status" value="1"/>
</dbReference>
<comment type="function">
    <text evidence="8">Catalyzes the stereoinversion of LL-2,6-diaminopimelate (L,L-DAP) to meso-diaminopimelate (meso-DAP), a precursor of L-lysine and an essential component of the bacterial peptidoglycan.</text>
</comment>
<comment type="subunit">
    <text evidence="8">Homodimer.</text>
</comment>
<sequence length="287" mass="30341">MSDSATLPFRKMHGLGNDFVVLDGRIDPRPLALDPARVRAIADRRAGIGCDQLIVIATPSDNTADVRMLIFNADGSEVAACGNATRCVAWLAMTESGRDSVVIETRAGLLDAESRGTSLVAVDMGAARLDWREIPLNEAVDTLHLGLSVGPLSDPVAVSMGNPHAVFFVEDSEAIDLAAVGPDLEHHPIFPERANIEVASILPTTEAGRGRIRMRVWERGAGITPACGTGACATLVAAARRGLSPRRAELILDGGTLEIEWLPDDHVLMTGPVATSFTGLLDPALLS</sequence>
<dbReference type="STRING" id="1150626.PHAMO_220102"/>
<evidence type="ECO:0000256" key="4">
    <source>
        <dbReference type="ARBA" id="ARBA00022605"/>
    </source>
</evidence>
<dbReference type="SUPFAM" id="SSF54506">
    <property type="entry name" value="Diaminopimelate epimerase-like"/>
    <property type="match status" value="1"/>
</dbReference>
<keyword evidence="4 8" id="KW-0028">Amino-acid biosynthesis</keyword>
<keyword evidence="8" id="KW-0963">Cytoplasm</keyword>
<comment type="pathway">
    <text evidence="1 8">Amino-acid biosynthesis; L-lysine biosynthesis via DAP pathway; DL-2,6-diaminopimelate from LL-2,6-diaminopimelate: step 1/1.</text>
</comment>
<feature type="binding site" evidence="8">
    <location>
        <position position="72"/>
    </location>
    <ligand>
        <name>substrate</name>
    </ligand>
</feature>
<evidence type="ECO:0000256" key="1">
    <source>
        <dbReference type="ARBA" id="ARBA00005196"/>
    </source>
</evidence>
<dbReference type="AlphaFoldDB" id="H8FRJ6"/>
<feature type="binding site" evidence="8">
    <location>
        <position position="162"/>
    </location>
    <ligand>
        <name>substrate</name>
    </ligand>
</feature>
<evidence type="ECO:0000256" key="8">
    <source>
        <dbReference type="HAMAP-Rule" id="MF_00197"/>
    </source>
</evidence>
<dbReference type="NCBIfam" id="TIGR00652">
    <property type="entry name" value="DapF"/>
    <property type="match status" value="1"/>
</dbReference>
<dbReference type="Pfam" id="PF01678">
    <property type="entry name" value="DAP_epimerase"/>
    <property type="match status" value="2"/>
</dbReference>
<organism evidence="10 11">
    <name type="scientific">Magnetospirillum molischianum DSM 120</name>
    <dbReference type="NCBI Taxonomy" id="1150626"/>
    <lineage>
        <taxon>Bacteria</taxon>
        <taxon>Pseudomonadati</taxon>
        <taxon>Pseudomonadota</taxon>
        <taxon>Alphaproteobacteria</taxon>
        <taxon>Rhodospirillales</taxon>
        <taxon>Rhodospirillaceae</taxon>
        <taxon>Magnetospirillum</taxon>
    </lineage>
</organism>
<feature type="binding site" evidence="8">
    <location>
        <begin position="228"/>
        <end position="229"/>
    </location>
    <ligand>
        <name>substrate</name>
    </ligand>
</feature>
<dbReference type="InterPro" id="IPR001653">
    <property type="entry name" value="DAP_epimerase_DapF"/>
</dbReference>
<dbReference type="GO" id="GO:0005829">
    <property type="term" value="C:cytosol"/>
    <property type="evidence" value="ECO:0007669"/>
    <property type="project" value="TreeGrafter"/>
</dbReference>
<evidence type="ECO:0000256" key="6">
    <source>
        <dbReference type="ARBA" id="ARBA00023235"/>
    </source>
</evidence>
<dbReference type="InterPro" id="IPR018510">
    <property type="entry name" value="DAP_epimerase_AS"/>
</dbReference>
<dbReference type="Proteomes" id="UP000004169">
    <property type="component" value="Unassembled WGS sequence"/>
</dbReference>
<feature type="active site" description="Proton acceptor" evidence="8">
    <location>
        <position position="227"/>
    </location>
</feature>
<dbReference type="eggNOG" id="COG0253">
    <property type="taxonomic scope" value="Bacteria"/>
</dbReference>
<dbReference type="OrthoDB" id="9805408at2"/>
<feature type="binding site" evidence="8">
    <location>
        <position position="195"/>
    </location>
    <ligand>
        <name>substrate</name>
    </ligand>
</feature>
<keyword evidence="6 8" id="KW-0413">Isomerase</keyword>
<keyword evidence="11" id="KW-1185">Reference proteome</keyword>
<evidence type="ECO:0000256" key="2">
    <source>
        <dbReference type="ARBA" id="ARBA00010219"/>
    </source>
</evidence>
<dbReference type="PROSITE" id="PS01326">
    <property type="entry name" value="DAP_EPIMERASE"/>
    <property type="match status" value="1"/>
</dbReference>
<dbReference type="UniPathway" id="UPA00034">
    <property type="reaction ID" value="UER00025"/>
</dbReference>
<feature type="site" description="Could be important to modulate the pK values of the two catalytic cysteine residues" evidence="8">
    <location>
        <position position="164"/>
    </location>
</feature>
<feature type="site" description="Could be important to modulate the pK values of the two catalytic cysteine residues" evidence="8">
    <location>
        <position position="218"/>
    </location>
</feature>
<dbReference type="EC" id="5.1.1.7" evidence="3 8"/>
<comment type="similarity">
    <text evidence="2 8">Belongs to the diaminopimelate epimerase family.</text>
</comment>
<dbReference type="PANTHER" id="PTHR31689">
    <property type="entry name" value="DIAMINOPIMELATE EPIMERASE, CHLOROPLASTIC"/>
    <property type="match status" value="1"/>
</dbReference>
<evidence type="ECO:0000256" key="7">
    <source>
        <dbReference type="ARBA" id="ARBA00051712"/>
    </source>
</evidence>
<feature type="binding site" evidence="8">
    <location>
        <begin position="82"/>
        <end position="83"/>
    </location>
    <ligand>
        <name>substrate</name>
    </ligand>
</feature>
<gene>
    <name evidence="8 10" type="primary">dapF</name>
    <name evidence="10" type="ORF">PHAMO_220102</name>
</gene>
<dbReference type="RefSeq" id="WP_002727694.1">
    <property type="nucleotide sequence ID" value="NZ_CAHP01000015.1"/>
</dbReference>
<feature type="active site" evidence="9">
    <location>
        <position position="81"/>
    </location>
</feature>
<proteinExistence type="inferred from homology"/>
<dbReference type="GO" id="GO:0008837">
    <property type="term" value="F:diaminopimelate epimerase activity"/>
    <property type="evidence" value="ECO:0007669"/>
    <property type="project" value="UniProtKB-UniRule"/>
</dbReference>
<comment type="caution">
    <text evidence="10">The sequence shown here is derived from an EMBL/GenBank/DDBJ whole genome shotgun (WGS) entry which is preliminary data.</text>
</comment>
<feature type="binding site" evidence="8">
    <location>
        <position position="17"/>
    </location>
    <ligand>
        <name>substrate</name>
    </ligand>
</feature>
<evidence type="ECO:0000313" key="11">
    <source>
        <dbReference type="Proteomes" id="UP000004169"/>
    </source>
</evidence>
<dbReference type="EMBL" id="CAHP01000015">
    <property type="protein sequence ID" value="CCG40984.1"/>
    <property type="molecule type" value="Genomic_DNA"/>
</dbReference>
<dbReference type="Gene3D" id="3.10.310.10">
    <property type="entry name" value="Diaminopimelate Epimerase, Chain A, domain 1"/>
    <property type="match status" value="2"/>
</dbReference>
<evidence type="ECO:0000256" key="5">
    <source>
        <dbReference type="ARBA" id="ARBA00023154"/>
    </source>
</evidence>